<comment type="caution">
    <text evidence="2">The sequence shown here is derived from an EMBL/GenBank/DDBJ whole genome shotgun (WGS) entry which is preliminary data.</text>
</comment>
<dbReference type="Pfam" id="PF08239">
    <property type="entry name" value="SH3_3"/>
    <property type="match status" value="1"/>
</dbReference>
<gene>
    <name evidence="2" type="ORF">A3A57_00840</name>
</gene>
<evidence type="ECO:0000313" key="2">
    <source>
        <dbReference type="EMBL" id="OGY30593.1"/>
    </source>
</evidence>
<dbReference type="Proteomes" id="UP000179279">
    <property type="component" value="Unassembled WGS sequence"/>
</dbReference>
<sequence>MRWIKFSLLFIAAIVVLILTKQVLLPLLKSNNSLLQIETTGVEARVYLNDEGKGETPFLGKKLPVGEVKLRLEAEINSPRSQKVVFSRTISLNTASLTSVNYDFGPDERLSSGDIRSKRVGEGLVVVTHPSKAVVFLNGLEVGGGPVSLFPSKGIHKLKISLAGYYSRELEIDVEPGKRSIVEVFLAINPFERVEKIQEGKINLYQMSTNNEWLASNPETWSKGVFFYGQTKNLSFDALIDFAGAVYYKDKSGFDKKINEGKSVVVGYLDNKESTGLASKAKESLSAITKSSSTVKTITKKVQITTTPTGFLNVRSGPNTGSSVVAKVNPGETYELLEEQPGWYKIKLSSGQGWISSQYAKKL</sequence>
<evidence type="ECO:0000313" key="3">
    <source>
        <dbReference type="Proteomes" id="UP000179279"/>
    </source>
</evidence>
<dbReference type="Pfam" id="PF08308">
    <property type="entry name" value="PEGA"/>
    <property type="match status" value="2"/>
</dbReference>
<name>A0A1G1WSA0_9BACT</name>
<dbReference type="PROSITE" id="PS51781">
    <property type="entry name" value="SH3B"/>
    <property type="match status" value="1"/>
</dbReference>
<dbReference type="InterPro" id="IPR003646">
    <property type="entry name" value="SH3-like_bac-type"/>
</dbReference>
<proteinExistence type="predicted"/>
<reference evidence="2 3" key="1">
    <citation type="journal article" date="2016" name="Nat. Commun.">
        <title>Thousands of microbial genomes shed light on interconnected biogeochemical processes in an aquifer system.</title>
        <authorList>
            <person name="Anantharaman K."/>
            <person name="Brown C.T."/>
            <person name="Hug L.A."/>
            <person name="Sharon I."/>
            <person name="Castelle C.J."/>
            <person name="Probst A.J."/>
            <person name="Thomas B.C."/>
            <person name="Singh A."/>
            <person name="Wilkins M.J."/>
            <person name="Karaoz U."/>
            <person name="Brodie E.L."/>
            <person name="Williams K.H."/>
            <person name="Hubbard S.S."/>
            <person name="Banfield J.F."/>
        </authorList>
    </citation>
    <scope>NUCLEOTIDE SEQUENCE [LARGE SCALE GENOMIC DNA]</scope>
</reference>
<dbReference type="Gene3D" id="2.30.30.40">
    <property type="entry name" value="SH3 Domains"/>
    <property type="match status" value="1"/>
</dbReference>
<feature type="domain" description="SH3b" evidence="1">
    <location>
        <begin position="300"/>
        <end position="363"/>
    </location>
</feature>
<dbReference type="InterPro" id="IPR013229">
    <property type="entry name" value="PEGA"/>
</dbReference>
<dbReference type="EMBL" id="MHDA01000047">
    <property type="protein sequence ID" value="OGY30593.1"/>
    <property type="molecule type" value="Genomic_DNA"/>
</dbReference>
<dbReference type="SMART" id="SM00287">
    <property type="entry name" value="SH3b"/>
    <property type="match status" value="1"/>
</dbReference>
<evidence type="ECO:0000259" key="1">
    <source>
        <dbReference type="PROSITE" id="PS51781"/>
    </source>
</evidence>
<protein>
    <recommendedName>
        <fullName evidence="1">SH3b domain-containing protein</fullName>
    </recommendedName>
</protein>
<accession>A0A1G1WSA0</accession>
<organism evidence="2 3">
    <name type="scientific">Candidatus Woykebacteria bacterium RIFCSPLOWO2_01_FULL_41_12</name>
    <dbReference type="NCBI Taxonomy" id="1802604"/>
    <lineage>
        <taxon>Bacteria</taxon>
        <taxon>Candidatus Woykeibacteriota</taxon>
    </lineage>
</organism>
<dbReference type="AlphaFoldDB" id="A0A1G1WSA0"/>